<dbReference type="PRINTS" id="PR00502">
    <property type="entry name" value="NUDIXFAMILY"/>
</dbReference>
<evidence type="ECO:0000256" key="2">
    <source>
        <dbReference type="ARBA" id="ARBA00022801"/>
    </source>
</evidence>
<proteinExistence type="inferred from homology"/>
<dbReference type="PROSITE" id="PS51462">
    <property type="entry name" value="NUDIX"/>
    <property type="match status" value="1"/>
</dbReference>
<reference evidence="5 6" key="1">
    <citation type="submission" date="2020-09" db="EMBL/GenBank/DDBJ databases">
        <title>Flavimobilis rhizosphaerae sp. nov., isolated from rhizosphere soil of Spartina alterniflora.</title>
        <authorList>
            <person name="Hanqin C."/>
        </authorList>
    </citation>
    <scope>NUCLEOTIDE SEQUENCE [LARGE SCALE GENOMIC DNA]</scope>
    <source>
        <strain evidence="5 6">GY 10621</strain>
    </source>
</reference>
<dbReference type="InterPro" id="IPR020084">
    <property type="entry name" value="NUDIX_hydrolase_CS"/>
</dbReference>
<dbReference type="CDD" id="cd18873">
    <property type="entry name" value="NUDIX_NadM_like"/>
    <property type="match status" value="1"/>
</dbReference>
<comment type="similarity">
    <text evidence="1 3">Belongs to the Nudix hydrolase family.</text>
</comment>
<dbReference type="InterPro" id="IPR036390">
    <property type="entry name" value="WH_DNA-bd_sf"/>
</dbReference>
<evidence type="ECO:0000256" key="1">
    <source>
        <dbReference type="ARBA" id="ARBA00005582"/>
    </source>
</evidence>
<comment type="caution">
    <text evidence="5">The sequence shown here is derived from an EMBL/GenBank/DDBJ whole genome shotgun (WGS) entry which is preliminary data.</text>
</comment>
<dbReference type="Proteomes" id="UP000642107">
    <property type="component" value="Unassembled WGS sequence"/>
</dbReference>
<dbReference type="Pfam" id="PF21906">
    <property type="entry name" value="WHD_NrtR"/>
    <property type="match status" value="1"/>
</dbReference>
<dbReference type="InterPro" id="IPR020476">
    <property type="entry name" value="Nudix_hydrolase"/>
</dbReference>
<dbReference type="InterPro" id="IPR000086">
    <property type="entry name" value="NUDIX_hydrolase_dom"/>
</dbReference>
<evidence type="ECO:0000313" key="6">
    <source>
        <dbReference type="Proteomes" id="UP000642107"/>
    </source>
</evidence>
<dbReference type="InterPro" id="IPR015797">
    <property type="entry name" value="NUDIX_hydrolase-like_dom_sf"/>
</dbReference>
<feature type="domain" description="Nudix hydrolase" evidence="4">
    <location>
        <begin position="16"/>
        <end position="154"/>
    </location>
</feature>
<dbReference type="PROSITE" id="PS00893">
    <property type="entry name" value="NUDIX_BOX"/>
    <property type="match status" value="1"/>
</dbReference>
<dbReference type="SUPFAM" id="SSF46785">
    <property type="entry name" value="Winged helix' DNA-binding domain"/>
    <property type="match status" value="1"/>
</dbReference>
<dbReference type="Pfam" id="PF00293">
    <property type="entry name" value="NUDIX"/>
    <property type="match status" value="1"/>
</dbReference>
<keyword evidence="2 3" id="KW-0378">Hydrolase</keyword>
<dbReference type="InterPro" id="IPR054105">
    <property type="entry name" value="WHD_NrtR"/>
</dbReference>
<protein>
    <submittedName>
        <fullName evidence="5">NUDIX hydrolase</fullName>
    </submittedName>
</protein>
<evidence type="ECO:0000259" key="4">
    <source>
        <dbReference type="PROSITE" id="PS51462"/>
    </source>
</evidence>
<organism evidence="5 6">
    <name type="scientific">Flavimobilis rhizosphaerae</name>
    <dbReference type="NCBI Taxonomy" id="2775421"/>
    <lineage>
        <taxon>Bacteria</taxon>
        <taxon>Bacillati</taxon>
        <taxon>Actinomycetota</taxon>
        <taxon>Actinomycetes</taxon>
        <taxon>Micrococcales</taxon>
        <taxon>Jonesiaceae</taxon>
        <taxon>Flavimobilis</taxon>
    </lineage>
</organism>
<dbReference type="Gene3D" id="1.10.10.10">
    <property type="entry name" value="Winged helix-like DNA-binding domain superfamily/Winged helix DNA-binding domain"/>
    <property type="match status" value="1"/>
</dbReference>
<dbReference type="EMBL" id="JACZDF010000002">
    <property type="protein sequence ID" value="MBD9698721.1"/>
    <property type="molecule type" value="Genomic_DNA"/>
</dbReference>
<evidence type="ECO:0000313" key="5">
    <source>
        <dbReference type="EMBL" id="MBD9698721.1"/>
    </source>
</evidence>
<dbReference type="RefSeq" id="WP_192278254.1">
    <property type="nucleotide sequence ID" value="NZ_JACZDF010000002.1"/>
</dbReference>
<dbReference type="PANTHER" id="PTHR43736">
    <property type="entry name" value="ADP-RIBOSE PYROPHOSPHATASE"/>
    <property type="match status" value="1"/>
</dbReference>
<dbReference type="Gene3D" id="3.90.79.10">
    <property type="entry name" value="Nucleoside Triphosphate Pyrophosphohydrolase"/>
    <property type="match status" value="1"/>
</dbReference>
<evidence type="ECO:0000256" key="3">
    <source>
        <dbReference type="RuleBase" id="RU003476"/>
    </source>
</evidence>
<name>A0ABR9DNN5_9MICO</name>
<sequence>MSDAVAPAGYDPSAYPPFAVTSDIVVLTIRGGELSVLLVERGNEPYAGCWALPGGFVDIDEPGEETARRELVEETGLEISSFHLEQLRTYSAPQRDPRMRVVSTAYLAFLPDLPAPVAGDDAARARFFAVRDIEAGEVTLAFDHDQILADAVERARSKIEYTTLAAAFVEKPFTLGDLRRVYECVWGTRLHPSNFARKVLSTPGFVRSLDVRGASQFEGGRVGALYETGDATVLHPAILRPTADEEDER</sequence>
<keyword evidence="6" id="KW-1185">Reference proteome</keyword>
<accession>A0ABR9DNN5</accession>
<dbReference type="InterPro" id="IPR036388">
    <property type="entry name" value="WH-like_DNA-bd_sf"/>
</dbReference>
<dbReference type="PANTHER" id="PTHR43736:SF4">
    <property type="entry name" value="SLR1690 PROTEIN"/>
    <property type="match status" value="1"/>
</dbReference>
<dbReference type="GO" id="GO:0016787">
    <property type="term" value="F:hydrolase activity"/>
    <property type="evidence" value="ECO:0007669"/>
    <property type="project" value="UniProtKB-KW"/>
</dbReference>
<gene>
    <name evidence="5" type="ORF">IGS67_04310</name>
</gene>
<dbReference type="SUPFAM" id="SSF55811">
    <property type="entry name" value="Nudix"/>
    <property type="match status" value="1"/>
</dbReference>